<evidence type="ECO:0000313" key="1">
    <source>
        <dbReference type="EMBL" id="TFU55276.1"/>
    </source>
</evidence>
<dbReference type="AlphaFoldDB" id="A0A9X8VCY6"/>
<proteinExistence type="predicted"/>
<dbReference type="Pfam" id="PF07030">
    <property type="entry name" value="Phage_Mu_Gp36"/>
    <property type="match status" value="1"/>
</dbReference>
<dbReference type="RefSeq" id="WP_212562795.1">
    <property type="nucleotide sequence ID" value="NZ_SPSG02000011.1"/>
</dbReference>
<protein>
    <submittedName>
        <fullName evidence="1">DUF1320 domain-containing protein</fullName>
    </submittedName>
</protein>
<comment type="caution">
    <text evidence="1">The sequence shown here is derived from an EMBL/GenBank/DDBJ whole genome shotgun (WGS) entry which is preliminary data.</text>
</comment>
<accession>A0A9X8VCY6</accession>
<reference evidence="1" key="1">
    <citation type="submission" date="2019-03" db="EMBL/GenBank/DDBJ databases">
        <title>Serratia marcescens strain N2 draft genome.</title>
        <authorList>
            <person name="Yassin A."/>
            <person name="El-Kenawy N."/>
            <person name="Youssef N.H."/>
        </authorList>
    </citation>
    <scope>NUCLEOTIDE SEQUENCE [LARGE SCALE GENOMIC DNA]</scope>
    <source>
        <strain evidence="1">N2</strain>
    </source>
</reference>
<dbReference type="InterPro" id="IPR009752">
    <property type="entry name" value="Phage_Mu_GpJ"/>
</dbReference>
<gene>
    <name evidence="1" type="ORF">E0L31_26545</name>
</gene>
<dbReference type="EMBL" id="SPSG01003683">
    <property type="protein sequence ID" value="TFU55276.1"/>
    <property type="molecule type" value="Genomic_DNA"/>
</dbReference>
<organism evidence="1">
    <name type="scientific">Serratia marcescens</name>
    <dbReference type="NCBI Taxonomy" id="615"/>
    <lineage>
        <taxon>Bacteria</taxon>
        <taxon>Pseudomonadati</taxon>
        <taxon>Pseudomonadota</taxon>
        <taxon>Gammaproteobacteria</taxon>
        <taxon>Enterobacterales</taxon>
        <taxon>Yersiniaceae</taxon>
        <taxon>Serratia</taxon>
    </lineage>
</organism>
<sequence length="146" mass="16084">MGYATYQDMVDSFGEREVRLLSDRDNLGQPNPLVIEEGLLRADGEIDGYLAGRYTLPLRDVPRVLIGVACDIARYRLTGTERQESEVILERYRFAIRYLEKVAAGLVTLGTGVTTGTVVESADASVQFCIGAPRRFSRNSTDGGAY</sequence>
<name>A0A9X8VCY6_SERMA</name>